<organism evidence="2 3">
    <name type="scientific">Pseudomonas amygdali pv. lachrymans str. M301315</name>
    <dbReference type="NCBI Taxonomy" id="629260"/>
    <lineage>
        <taxon>Bacteria</taxon>
        <taxon>Pseudomonadati</taxon>
        <taxon>Pseudomonadota</taxon>
        <taxon>Gammaproteobacteria</taxon>
        <taxon>Pseudomonadales</taxon>
        <taxon>Pseudomonadaceae</taxon>
        <taxon>Pseudomonas</taxon>
        <taxon>Pseudomonas amygdali</taxon>
    </lineage>
</organism>
<evidence type="ECO:0000313" key="3">
    <source>
        <dbReference type="Proteomes" id="UP000006426"/>
    </source>
</evidence>
<dbReference type="AlphaFoldDB" id="A0AAD0PTK6"/>
<dbReference type="Proteomes" id="UP000006426">
    <property type="component" value="Chromosome"/>
</dbReference>
<protein>
    <submittedName>
        <fullName evidence="2">Uncharacterized protein</fullName>
    </submittedName>
</protein>
<feature type="compositionally biased region" description="Polar residues" evidence="1">
    <location>
        <begin position="270"/>
        <end position="290"/>
    </location>
</feature>
<name>A0AAD0PTK6_PSEAV</name>
<sequence length="290" mass="31462">MTAAKRAVLKVGNANLHYSEYDYSRLESRIFIVKNQDGGRSHWQAGKLMKQVRALQTQALESFKDVGEEVLGIRANSDLNDSAIERMGKESINVMTERLMPALQAAAADMLTLAKGVKTGFAPVTPRAQDDVVGFLADQELRAMLRGMKPEDRSDLINQAKRGDQPEVVSAILRANPMLSGVSTEAAASLERAGIATVYADDIEDLREMLKVFDDVVATTAQAATAVSKMVANSAGYTSRFEKWRSGCEGADIIREFLSKMPAPQRRSEPTNAPATGDQSNAPQSQPDAA</sequence>
<dbReference type="EMBL" id="CP031225">
    <property type="protein sequence ID" value="AXH57281.1"/>
    <property type="molecule type" value="Genomic_DNA"/>
</dbReference>
<evidence type="ECO:0000256" key="1">
    <source>
        <dbReference type="SAM" id="MobiDB-lite"/>
    </source>
</evidence>
<evidence type="ECO:0000313" key="2">
    <source>
        <dbReference type="EMBL" id="AXH57281.1"/>
    </source>
</evidence>
<gene>
    <name evidence="2" type="ORF">PLA107_019750</name>
</gene>
<proteinExistence type="predicted"/>
<feature type="region of interest" description="Disordered" evidence="1">
    <location>
        <begin position="259"/>
        <end position="290"/>
    </location>
</feature>
<reference evidence="2 3" key="1">
    <citation type="journal article" date="2011" name="PLoS Pathog.">
        <title>Dynamic evolution of pathogenicity revealed by sequencing and comparative genomics of 19 Pseudomonas syringae isolates.</title>
        <authorList>
            <person name="Baltrus D.A."/>
            <person name="Nishimura M.T."/>
            <person name="Romanchuk A."/>
            <person name="Chang J.H."/>
            <person name="Mukhtar M.S."/>
            <person name="Cherkis K."/>
            <person name="Roach J."/>
            <person name="Grant S.R."/>
            <person name="Jones C.D."/>
            <person name="Dangl J.L."/>
        </authorList>
    </citation>
    <scope>NUCLEOTIDE SEQUENCE [LARGE SCALE GENOMIC DNA]</scope>
    <source>
        <strain evidence="2 3">M301315</strain>
    </source>
</reference>
<accession>A0AAD0PTK6</accession>
<dbReference type="RefSeq" id="WP_005746315.1">
    <property type="nucleotide sequence ID" value="NZ_CP031225.1"/>
</dbReference>